<reference evidence="2 3" key="1">
    <citation type="submission" date="2024-01" db="EMBL/GenBank/DDBJ databases">
        <title>The genome of the rayed Mediterranean limpet Patella caerulea (Linnaeus, 1758).</title>
        <authorList>
            <person name="Anh-Thu Weber A."/>
            <person name="Halstead-Nussloch G."/>
        </authorList>
    </citation>
    <scope>NUCLEOTIDE SEQUENCE [LARGE SCALE GENOMIC DNA]</scope>
    <source>
        <strain evidence="2">AATW-2023a</strain>
        <tissue evidence="2">Whole specimen</tissue>
    </source>
</reference>
<dbReference type="EMBL" id="JAZGQO010000011">
    <property type="protein sequence ID" value="KAK6174517.1"/>
    <property type="molecule type" value="Genomic_DNA"/>
</dbReference>
<keyword evidence="3" id="KW-1185">Reference proteome</keyword>
<gene>
    <name evidence="2" type="ORF">SNE40_017778</name>
</gene>
<name>A0AAN8JBR3_PATCE</name>
<feature type="transmembrane region" description="Helical" evidence="1">
    <location>
        <begin position="82"/>
        <end position="103"/>
    </location>
</feature>
<feature type="transmembrane region" description="Helical" evidence="1">
    <location>
        <begin position="204"/>
        <end position="227"/>
    </location>
</feature>
<feature type="transmembrane region" description="Helical" evidence="1">
    <location>
        <begin position="129"/>
        <end position="149"/>
    </location>
</feature>
<feature type="transmembrane region" description="Helical" evidence="1">
    <location>
        <begin position="48"/>
        <end position="70"/>
    </location>
</feature>
<keyword evidence="1" id="KW-0472">Membrane</keyword>
<protein>
    <submittedName>
        <fullName evidence="2">Uncharacterized protein</fullName>
    </submittedName>
</protein>
<organism evidence="2 3">
    <name type="scientific">Patella caerulea</name>
    <name type="common">Rayed Mediterranean limpet</name>
    <dbReference type="NCBI Taxonomy" id="87958"/>
    <lineage>
        <taxon>Eukaryota</taxon>
        <taxon>Metazoa</taxon>
        <taxon>Spiralia</taxon>
        <taxon>Lophotrochozoa</taxon>
        <taxon>Mollusca</taxon>
        <taxon>Gastropoda</taxon>
        <taxon>Patellogastropoda</taxon>
        <taxon>Patelloidea</taxon>
        <taxon>Patellidae</taxon>
        <taxon>Patella</taxon>
    </lineage>
</organism>
<keyword evidence="1" id="KW-1133">Transmembrane helix</keyword>
<proteinExistence type="predicted"/>
<accession>A0AAN8JBR3</accession>
<comment type="caution">
    <text evidence="2">The sequence shown here is derived from an EMBL/GenBank/DDBJ whole genome shotgun (WGS) entry which is preliminary data.</text>
</comment>
<evidence type="ECO:0000256" key="1">
    <source>
        <dbReference type="SAM" id="Phobius"/>
    </source>
</evidence>
<evidence type="ECO:0000313" key="3">
    <source>
        <dbReference type="Proteomes" id="UP001347796"/>
    </source>
</evidence>
<keyword evidence="1" id="KW-0812">Transmembrane</keyword>
<dbReference type="Proteomes" id="UP001347796">
    <property type="component" value="Unassembled WGS sequence"/>
</dbReference>
<feature type="transmembrane region" description="Helical" evidence="1">
    <location>
        <begin position="170"/>
        <end position="192"/>
    </location>
</feature>
<evidence type="ECO:0000313" key="2">
    <source>
        <dbReference type="EMBL" id="KAK6174517.1"/>
    </source>
</evidence>
<sequence length="299" mass="33661">MYITIMVISFVQLIHSIFVQPVFARVYFRLAFMYDIDISCPILFSASVTSSVCQAVTMYCLLLLFVKHLIEQRYPNEARERNSGIVGTILISVLSVIVIVPVIKTQSTSSCFGSVDYDVFVGLHVLENLLPNSLWCVAGIILIISHAVCRQPLDQDGLTSQRPSTIPTHIVFAAFTTVVTTMPYGISRVVTFTCHNAVVCKQLLWMWDVFVMAAYSINVFIPCSWLLDKGFRASFKTMLRRKKTQTRYAAPMPAYSNYPHQPNQLTYTSQQIPIFHTATHDAPSAIVDTTSVNPKHHKI</sequence>
<dbReference type="AlphaFoldDB" id="A0AAN8JBR3"/>